<keyword evidence="3" id="KW-1185">Reference proteome</keyword>
<dbReference type="PANTHER" id="PTHR36180:SF2">
    <property type="entry name" value="BRO FAMILY PROTEIN"/>
    <property type="match status" value="1"/>
</dbReference>
<dbReference type="SMART" id="SM01040">
    <property type="entry name" value="Bro-N"/>
    <property type="match status" value="1"/>
</dbReference>
<dbReference type="InterPro" id="IPR003497">
    <property type="entry name" value="BRO_N_domain"/>
</dbReference>
<dbReference type="EMBL" id="PDEM01000009">
    <property type="protein sequence ID" value="PHZ85930.1"/>
    <property type="molecule type" value="Genomic_DNA"/>
</dbReference>
<dbReference type="Pfam" id="PF02498">
    <property type="entry name" value="Bro-N"/>
    <property type="match status" value="1"/>
</dbReference>
<evidence type="ECO:0000313" key="3">
    <source>
        <dbReference type="Proteomes" id="UP000229730"/>
    </source>
</evidence>
<organism evidence="2 3">
    <name type="scientific">Paremcibacter congregatus</name>
    <dbReference type="NCBI Taxonomy" id="2043170"/>
    <lineage>
        <taxon>Bacteria</taxon>
        <taxon>Pseudomonadati</taxon>
        <taxon>Pseudomonadota</taxon>
        <taxon>Alphaproteobacteria</taxon>
        <taxon>Emcibacterales</taxon>
        <taxon>Emcibacteraceae</taxon>
        <taxon>Paremcibacter</taxon>
    </lineage>
</organism>
<reference evidence="2 3" key="1">
    <citation type="submission" date="2017-10" db="EMBL/GenBank/DDBJ databases">
        <title>Frigbacter circumglobatus gen. nov. sp. nov., isolated from sediment cultured in situ.</title>
        <authorList>
            <person name="Zhao Z."/>
        </authorList>
    </citation>
    <scope>NUCLEOTIDE SEQUENCE [LARGE SCALE GENOMIC DNA]</scope>
    <source>
        <strain evidence="2 3">ZYL</strain>
    </source>
</reference>
<name>A0A2G4YUK4_9PROT</name>
<dbReference type="PROSITE" id="PS51750">
    <property type="entry name" value="BRO_N"/>
    <property type="match status" value="1"/>
</dbReference>
<comment type="caution">
    <text evidence="2">The sequence shown here is derived from an EMBL/GenBank/DDBJ whole genome shotgun (WGS) entry which is preliminary data.</text>
</comment>
<gene>
    <name evidence="2" type="ORF">CRD36_04445</name>
</gene>
<sequence length="199" mass="22516">MTKQMNEVLTHTFNDTHKVRSVTLEGEPWFVAADICRALNIINTTTAIRALDKDEYKRISRKKHSAIFLGSRASSLNVISKAGMYSLVTRADRKGKPQVREFQRWVNHEVLPSIDETGGYQLDPGQTIPLPTSFAESMRQHAETLMKLAASDEALQREKAALAVSDAERVVALEKALVLEQEKRQHAEEIARHHLSDQW</sequence>
<accession>A0A2G4YUK4</accession>
<dbReference type="OrthoDB" id="9808959at2"/>
<feature type="domain" description="Bro-N" evidence="1">
    <location>
        <begin position="5"/>
        <end position="118"/>
    </location>
</feature>
<dbReference type="Proteomes" id="UP000229730">
    <property type="component" value="Unassembled WGS sequence"/>
</dbReference>
<protein>
    <recommendedName>
        <fullName evidence="1">Bro-N domain-containing protein</fullName>
    </recommendedName>
</protein>
<evidence type="ECO:0000313" key="2">
    <source>
        <dbReference type="EMBL" id="PHZ85930.1"/>
    </source>
</evidence>
<proteinExistence type="predicted"/>
<evidence type="ECO:0000259" key="1">
    <source>
        <dbReference type="PROSITE" id="PS51750"/>
    </source>
</evidence>
<dbReference type="InParanoid" id="A0A2G4YUK4"/>
<dbReference type="RefSeq" id="WP_099471515.1">
    <property type="nucleotide sequence ID" value="NZ_CP041025.1"/>
</dbReference>
<dbReference type="PANTHER" id="PTHR36180">
    <property type="entry name" value="DNA-BINDING PROTEIN-RELATED-RELATED"/>
    <property type="match status" value="1"/>
</dbReference>
<dbReference type="AlphaFoldDB" id="A0A2G4YUK4"/>